<keyword evidence="2" id="KW-0677">Repeat</keyword>
<dbReference type="InterPro" id="IPR002048">
    <property type="entry name" value="EF_hand_dom"/>
</dbReference>
<evidence type="ECO:0000313" key="7">
    <source>
        <dbReference type="Proteomes" id="UP001476798"/>
    </source>
</evidence>
<protein>
    <recommendedName>
        <fullName evidence="5">EF-hand domain-containing protein</fullName>
    </recommendedName>
</protein>
<evidence type="ECO:0000259" key="5">
    <source>
        <dbReference type="PROSITE" id="PS50222"/>
    </source>
</evidence>
<dbReference type="SMART" id="SM00054">
    <property type="entry name" value="EFh"/>
    <property type="match status" value="2"/>
</dbReference>
<evidence type="ECO:0000256" key="1">
    <source>
        <dbReference type="ARBA" id="ARBA00022723"/>
    </source>
</evidence>
<keyword evidence="1" id="KW-0479">Metal-binding</keyword>
<accession>A0ABV0NWY5</accession>
<dbReference type="EMBL" id="JAHRIO010051511">
    <property type="protein sequence ID" value="MEQ2175466.1"/>
    <property type="molecule type" value="Genomic_DNA"/>
</dbReference>
<dbReference type="SUPFAM" id="SSF47473">
    <property type="entry name" value="EF-hand"/>
    <property type="match status" value="1"/>
</dbReference>
<keyword evidence="7" id="KW-1185">Reference proteome</keyword>
<dbReference type="InterPro" id="IPR040365">
    <property type="entry name" value="EFHD1/2"/>
</dbReference>
<comment type="caution">
    <text evidence="6">The sequence shown here is derived from an EMBL/GenBank/DDBJ whole genome shotgun (WGS) entry which is preliminary data.</text>
</comment>
<feature type="region of interest" description="Disordered" evidence="4">
    <location>
        <begin position="1"/>
        <end position="47"/>
    </location>
</feature>
<organism evidence="6 7">
    <name type="scientific">Goodea atripinnis</name>
    <dbReference type="NCBI Taxonomy" id="208336"/>
    <lineage>
        <taxon>Eukaryota</taxon>
        <taxon>Metazoa</taxon>
        <taxon>Chordata</taxon>
        <taxon>Craniata</taxon>
        <taxon>Vertebrata</taxon>
        <taxon>Euteleostomi</taxon>
        <taxon>Actinopterygii</taxon>
        <taxon>Neopterygii</taxon>
        <taxon>Teleostei</taxon>
        <taxon>Neoteleostei</taxon>
        <taxon>Acanthomorphata</taxon>
        <taxon>Ovalentaria</taxon>
        <taxon>Atherinomorphae</taxon>
        <taxon>Cyprinodontiformes</taxon>
        <taxon>Goodeidae</taxon>
        <taxon>Goodea</taxon>
    </lineage>
</organism>
<evidence type="ECO:0000313" key="6">
    <source>
        <dbReference type="EMBL" id="MEQ2175466.1"/>
    </source>
</evidence>
<dbReference type="Proteomes" id="UP001476798">
    <property type="component" value="Unassembled WGS sequence"/>
</dbReference>
<dbReference type="PANTHER" id="PTHR13025">
    <property type="entry name" value="EF-HAND DOMAIN-CONTAINING PROTEIN D"/>
    <property type="match status" value="1"/>
</dbReference>
<name>A0ABV0NWY5_9TELE</name>
<dbReference type="PROSITE" id="PS50222">
    <property type="entry name" value="EF_HAND_2"/>
    <property type="match status" value="1"/>
</dbReference>
<dbReference type="Pfam" id="PF13499">
    <property type="entry name" value="EF-hand_7"/>
    <property type="match status" value="1"/>
</dbReference>
<feature type="domain" description="EF-hand" evidence="5">
    <location>
        <begin position="84"/>
        <end position="119"/>
    </location>
</feature>
<evidence type="ECO:0000256" key="4">
    <source>
        <dbReference type="SAM" id="MobiDB-lite"/>
    </source>
</evidence>
<proteinExistence type="predicted"/>
<dbReference type="PANTHER" id="PTHR13025:SF8">
    <property type="entry name" value="EF-HAND DOMAIN FAMILY, MEMBER D1"/>
    <property type="match status" value="1"/>
</dbReference>
<dbReference type="Gene3D" id="1.10.238.10">
    <property type="entry name" value="EF-hand"/>
    <property type="match status" value="1"/>
</dbReference>
<evidence type="ECO:0000256" key="2">
    <source>
        <dbReference type="ARBA" id="ARBA00022737"/>
    </source>
</evidence>
<gene>
    <name evidence="6" type="ORF">GOODEAATRI_018225</name>
</gene>
<sequence length="246" mass="27823">MASEELAKKLQSRLAAAEEVEQRPESEQSPVPAQSLEPDHACGDTPSELATKLNRRLDINDGNAPSRATLVFNPYTEFKEFSRKQIKDMEAMFKRYDTGKDGFIDLMELKLMMEKLGAPQTHLGLKNMIKEVDEDFDGKLSFREVRWGLCTGEFTEEQGVLRSPDGRSVLPEMEWEREQAKQVFQRSTDEQNFSANCVRWGKLKFGKEETLGALWPGAAGFSWVTSMVCGGHKGESSYELIKNKVC</sequence>
<evidence type="ECO:0000256" key="3">
    <source>
        <dbReference type="ARBA" id="ARBA00022837"/>
    </source>
</evidence>
<dbReference type="InterPro" id="IPR011992">
    <property type="entry name" value="EF-hand-dom_pair"/>
</dbReference>
<dbReference type="CDD" id="cd00051">
    <property type="entry name" value="EFh"/>
    <property type="match status" value="1"/>
</dbReference>
<keyword evidence="3" id="KW-0106">Calcium</keyword>
<reference evidence="6 7" key="1">
    <citation type="submission" date="2021-06" db="EMBL/GenBank/DDBJ databases">
        <authorList>
            <person name="Palmer J.M."/>
        </authorList>
    </citation>
    <scope>NUCLEOTIDE SEQUENCE [LARGE SCALE GENOMIC DNA]</scope>
    <source>
        <strain evidence="6 7">GA_2019</strain>
        <tissue evidence="6">Muscle</tissue>
    </source>
</reference>